<proteinExistence type="predicted"/>
<organism evidence="1 2">
    <name type="scientific">Didymella glomerata</name>
    <dbReference type="NCBI Taxonomy" id="749621"/>
    <lineage>
        <taxon>Eukaryota</taxon>
        <taxon>Fungi</taxon>
        <taxon>Dikarya</taxon>
        <taxon>Ascomycota</taxon>
        <taxon>Pezizomycotina</taxon>
        <taxon>Dothideomycetes</taxon>
        <taxon>Pleosporomycetidae</taxon>
        <taxon>Pleosporales</taxon>
        <taxon>Pleosporineae</taxon>
        <taxon>Didymellaceae</taxon>
        <taxon>Didymella</taxon>
    </lineage>
</organism>
<evidence type="ECO:0000313" key="2">
    <source>
        <dbReference type="Proteomes" id="UP001140562"/>
    </source>
</evidence>
<dbReference type="AlphaFoldDB" id="A0A9W9C0F8"/>
<dbReference type="Proteomes" id="UP001140562">
    <property type="component" value="Unassembled WGS sequence"/>
</dbReference>
<dbReference type="EMBL" id="JAPEUV010000057">
    <property type="protein sequence ID" value="KAJ4335750.1"/>
    <property type="molecule type" value="Genomic_DNA"/>
</dbReference>
<dbReference type="OrthoDB" id="10603130at2759"/>
<comment type="caution">
    <text evidence="1">The sequence shown here is derived from an EMBL/GenBank/DDBJ whole genome shotgun (WGS) entry which is preliminary data.</text>
</comment>
<protein>
    <submittedName>
        <fullName evidence="1">Uncharacterized protein</fullName>
    </submittedName>
</protein>
<reference evidence="1" key="1">
    <citation type="submission" date="2022-10" db="EMBL/GenBank/DDBJ databases">
        <title>Tapping the CABI collections for fungal endophytes: first genome assemblies for Collariella, Neodidymelliopsis, Ascochyta clinopodiicola, Didymella pomorum, Didymosphaeria variabile, Neocosmospora piperis and Neocucurbitaria cava.</title>
        <authorList>
            <person name="Hill R."/>
        </authorList>
    </citation>
    <scope>NUCLEOTIDE SEQUENCE</scope>
    <source>
        <strain evidence="1">IMI 360193</strain>
    </source>
</reference>
<gene>
    <name evidence="1" type="ORF">N0V87_005865</name>
</gene>
<name>A0A9W9C0F8_9PLEO</name>
<keyword evidence="2" id="KW-1185">Reference proteome</keyword>
<sequence length="145" mass="15511">MSTQWEAANPTAANGVTDEIIRAAEKRALEAKAKPVTVADIEAEMRRAIDNGGRMENPSFGLYAAGTADQLRNYVAKIDEGRKKSGSRFEASAEGGGLAALMGSVSAMVPNFSGPFLNAFKAGYMMALNRRILETAKPIDVNTRK</sequence>
<accession>A0A9W9C0F8</accession>
<evidence type="ECO:0000313" key="1">
    <source>
        <dbReference type="EMBL" id="KAJ4335750.1"/>
    </source>
</evidence>